<dbReference type="InterPro" id="IPR001781">
    <property type="entry name" value="Znf_LIM"/>
</dbReference>
<dbReference type="KEGG" id="vde:111244307"/>
<dbReference type="AlphaFoldDB" id="A0A7M7J540"/>
<evidence type="ECO:0000256" key="7">
    <source>
        <dbReference type="PROSITE-ProRule" id="PRU00125"/>
    </source>
</evidence>
<dbReference type="GO" id="GO:0046872">
    <property type="term" value="F:metal ion binding"/>
    <property type="evidence" value="ECO:0007669"/>
    <property type="project" value="UniProtKB-KW"/>
</dbReference>
<dbReference type="InParanoid" id="A0A7M7J540"/>
<dbReference type="CTD" id="37328"/>
<evidence type="ECO:0000313" key="10">
    <source>
        <dbReference type="EnsemblMetazoa" id="XP_022646996"/>
    </source>
</evidence>
<keyword evidence="8" id="KW-0175">Coiled coil</keyword>
<evidence type="ECO:0000256" key="3">
    <source>
        <dbReference type="ARBA" id="ARBA00022723"/>
    </source>
</evidence>
<dbReference type="SUPFAM" id="SSF54001">
    <property type="entry name" value="Cysteine proteinases"/>
    <property type="match status" value="1"/>
</dbReference>
<keyword evidence="3 7" id="KW-0479">Metal-binding</keyword>
<dbReference type="SMART" id="SM00460">
    <property type="entry name" value="TGc"/>
    <property type="match status" value="1"/>
</dbReference>
<evidence type="ECO:0000256" key="1">
    <source>
        <dbReference type="ARBA" id="ARBA00004496"/>
    </source>
</evidence>
<dbReference type="PROSITE" id="PS50023">
    <property type="entry name" value="LIM_DOMAIN_2"/>
    <property type="match status" value="1"/>
</dbReference>
<dbReference type="InterPro" id="IPR056564">
    <property type="entry name" value="Ig-like_KY"/>
</dbReference>
<accession>A0A7M7J540</accession>
<reference evidence="10" key="1">
    <citation type="submission" date="2021-01" db="UniProtKB">
        <authorList>
            <consortium name="EnsemblMetazoa"/>
        </authorList>
    </citation>
    <scope>IDENTIFICATION</scope>
</reference>
<dbReference type="RefSeq" id="XP_022646996.1">
    <property type="nucleotide sequence ID" value="XM_022791261.1"/>
</dbReference>
<comment type="similarity">
    <text evidence="6">Belongs to the transglutaminase-like superfamily.</text>
</comment>
<evidence type="ECO:0000256" key="6">
    <source>
        <dbReference type="ARBA" id="ARBA00061626"/>
    </source>
</evidence>
<dbReference type="Gene3D" id="2.10.110.10">
    <property type="entry name" value="Cysteine Rich Protein"/>
    <property type="match status" value="1"/>
</dbReference>
<dbReference type="PANTHER" id="PTHR47020:SF1">
    <property type="entry name" value="HILLARIN"/>
    <property type="match status" value="1"/>
</dbReference>
<name>A0A7M7J540_VARDE</name>
<evidence type="ECO:0000256" key="8">
    <source>
        <dbReference type="SAM" id="Coils"/>
    </source>
</evidence>
<keyword evidence="5 7" id="KW-0440">LIM domain</keyword>
<dbReference type="InterPro" id="IPR002931">
    <property type="entry name" value="Transglutaminase-like"/>
</dbReference>
<dbReference type="PROSITE" id="PS00478">
    <property type="entry name" value="LIM_DOMAIN_1"/>
    <property type="match status" value="1"/>
</dbReference>
<dbReference type="PANTHER" id="PTHR47020">
    <property type="entry name" value="HILLARIN"/>
    <property type="match status" value="1"/>
</dbReference>
<evidence type="ECO:0000259" key="9">
    <source>
        <dbReference type="PROSITE" id="PS50023"/>
    </source>
</evidence>
<feature type="domain" description="LIM zinc-binding" evidence="9">
    <location>
        <begin position="6"/>
        <end position="73"/>
    </location>
</feature>
<dbReference type="GO" id="GO:0005737">
    <property type="term" value="C:cytoplasm"/>
    <property type="evidence" value="ECO:0007669"/>
    <property type="project" value="UniProtKB-SubCell"/>
</dbReference>
<comment type="subcellular location">
    <subcellularLocation>
        <location evidence="1">Cytoplasm</location>
    </subcellularLocation>
</comment>
<feature type="coiled-coil region" evidence="8">
    <location>
        <begin position="258"/>
        <end position="301"/>
    </location>
</feature>
<keyword evidence="2" id="KW-0963">Cytoplasm</keyword>
<dbReference type="InterPro" id="IPR038765">
    <property type="entry name" value="Papain-like_cys_pep_sf"/>
</dbReference>
<dbReference type="OrthoDB" id="6129702at2759"/>
<keyword evidence="11" id="KW-1185">Reference proteome</keyword>
<protein>
    <recommendedName>
        <fullName evidence="9">LIM zinc-binding domain-containing protein</fullName>
    </recommendedName>
</protein>
<dbReference type="FunFam" id="2.10.110.10:FF:000108">
    <property type="entry name" value="LIM domain containing protein"/>
    <property type="match status" value="1"/>
</dbReference>
<evidence type="ECO:0000256" key="2">
    <source>
        <dbReference type="ARBA" id="ARBA00022490"/>
    </source>
</evidence>
<evidence type="ECO:0000256" key="4">
    <source>
        <dbReference type="ARBA" id="ARBA00022833"/>
    </source>
</evidence>
<dbReference type="FunCoup" id="A0A7M7J540">
    <property type="interactions" value="72"/>
</dbReference>
<evidence type="ECO:0000313" key="11">
    <source>
        <dbReference type="Proteomes" id="UP000594260"/>
    </source>
</evidence>
<dbReference type="Pfam" id="PF23265">
    <property type="entry name" value="Ig-like_KY"/>
    <property type="match status" value="2"/>
</dbReference>
<sequence length="802" mass="92169">MAGPDLKCLRCRTTVYPVDKVGPLKDFTFFHQGCFKCKICGTKLTLKTYFNNLQNQDDQEVYCQNHAPKQGPGTLDGTAVGIKAAMSVPKTHNLINEQIRGLGHSGTLDPTDSFKRGGNGHIGDFKHGVKNHGRFDASALHITHALQAARLASSKYYNENARHLGVSVDAETQRTLEMRHRMEEDDLYRQFAKKRVEEENVIQHQIREEWEKELEKLTSRYHQEIRRKRNNFTVTPDEERAMTMRHQKDKDDLEKNMTVKLDRRKEALTQRLIEAERAATADLVEKHAEEMLNLINEKREEIVKRDGEAHNSTYPLHPPSPSHASISKLDIYVDPSVFRELDQQAINVAQADQRTFTDLVRQLTYNCETDVEKARAIFRWITVKNLNQMTFDDSVNADTPMGILRGIKHGTESYHVLFKRLCSYAGLHCVVIKGYSKSAGYLPGIRFDDSRFRNSWNAVYVAGAWRFVQCNWGARHLVNAKEVPRNGSRSESDKLRYEYDDHYFLTDAREFVYEFFPQSSEWQLLKRPITLRDFEELPFVRSLFFRYGLYFPDPETKATLYTDHTGGATIRVAMPHEPRHSLIFHYALKYLDSYSDQTMDAFDGVSLKRFVMQSVVDNVVAFRVHAPCSGTFLLDIFANSVSPEEYLTGEPMKFKSVTKFRIVCEDLQTVMVPLPECAGGEWGPEKALRLFGLDAISHEDALIFSGRELQIQFRMTRPLSDFLAALHMNGCDEKKLSKFVSHSASGDLVTFFLSFPEDGQYGLDIYTRDPNEPHSNGHFDSRNKDKQLLTHCCKYLINVSRC</sequence>
<evidence type="ECO:0000256" key="5">
    <source>
        <dbReference type="ARBA" id="ARBA00023038"/>
    </source>
</evidence>
<dbReference type="EnsemblMetazoa" id="XM_022791261">
    <property type="protein sequence ID" value="XP_022646996"/>
    <property type="gene ID" value="LOC111244307"/>
</dbReference>
<proteinExistence type="inferred from homology"/>
<keyword evidence="4 7" id="KW-0862">Zinc</keyword>
<dbReference type="GeneID" id="111244307"/>
<organism evidence="10 11">
    <name type="scientific">Varroa destructor</name>
    <name type="common">Honeybee mite</name>
    <dbReference type="NCBI Taxonomy" id="109461"/>
    <lineage>
        <taxon>Eukaryota</taxon>
        <taxon>Metazoa</taxon>
        <taxon>Ecdysozoa</taxon>
        <taxon>Arthropoda</taxon>
        <taxon>Chelicerata</taxon>
        <taxon>Arachnida</taxon>
        <taxon>Acari</taxon>
        <taxon>Parasitiformes</taxon>
        <taxon>Mesostigmata</taxon>
        <taxon>Gamasina</taxon>
        <taxon>Dermanyssoidea</taxon>
        <taxon>Varroidae</taxon>
        <taxon>Varroa</taxon>
    </lineage>
</organism>
<dbReference type="SMART" id="SM00132">
    <property type="entry name" value="LIM"/>
    <property type="match status" value="1"/>
</dbReference>
<dbReference type="CDD" id="cd09443">
    <property type="entry name" value="LIM_Ltd-1"/>
    <property type="match status" value="1"/>
</dbReference>
<dbReference type="Proteomes" id="UP000594260">
    <property type="component" value="Unplaced"/>
</dbReference>
<dbReference type="InterPro" id="IPR053041">
    <property type="entry name" value="Transglut-like_Superfamily_Mod"/>
</dbReference>